<organism evidence="2">
    <name type="scientific">Candidatus Kentrum sp. SD</name>
    <dbReference type="NCBI Taxonomy" id="2126332"/>
    <lineage>
        <taxon>Bacteria</taxon>
        <taxon>Pseudomonadati</taxon>
        <taxon>Pseudomonadota</taxon>
        <taxon>Gammaproteobacteria</taxon>
        <taxon>Candidatus Kentrum</taxon>
    </lineage>
</organism>
<evidence type="ECO:0000313" key="1">
    <source>
        <dbReference type="EMBL" id="VFK36773.1"/>
    </source>
</evidence>
<proteinExistence type="predicted"/>
<name>A0A450YFX7_9GAMM</name>
<dbReference type="EMBL" id="CAADFU010000006">
    <property type="protein sequence ID" value="VFK40375.1"/>
    <property type="molecule type" value="Genomic_DNA"/>
</dbReference>
<sequence length="58" mass="6840">MLGKKRIADKKTCSEKNINPNASRSAMFFYWLALRAWLQTGCSLRGRQFVRDFYFSET</sequence>
<dbReference type="EMBL" id="CAADFR010000005">
    <property type="protein sequence ID" value="VFK36773.1"/>
    <property type="molecule type" value="Genomic_DNA"/>
</dbReference>
<gene>
    <name evidence="2" type="ORF">BECKSD772E_GA0070983_100621</name>
    <name evidence="1" type="ORF">BECKSD772F_GA0070984_100521</name>
</gene>
<dbReference type="AlphaFoldDB" id="A0A450YFX7"/>
<accession>A0A450YFX7</accession>
<reference evidence="2" key="1">
    <citation type="submission" date="2019-02" db="EMBL/GenBank/DDBJ databases">
        <authorList>
            <person name="Gruber-Vodicka R. H."/>
            <person name="Seah K. B. B."/>
        </authorList>
    </citation>
    <scope>NUCLEOTIDE SEQUENCE</scope>
    <source>
        <strain evidence="2">BECK_S1320</strain>
        <strain evidence="1">BECK_S1321</strain>
    </source>
</reference>
<protein>
    <submittedName>
        <fullName evidence="2">Uncharacterized protein</fullName>
    </submittedName>
</protein>
<evidence type="ECO:0000313" key="2">
    <source>
        <dbReference type="EMBL" id="VFK40375.1"/>
    </source>
</evidence>